<dbReference type="PANTHER" id="PTHR43261">
    <property type="entry name" value="TRANSLATION ELONGATION FACTOR G-RELATED"/>
    <property type="match status" value="1"/>
</dbReference>
<dbReference type="FunFam" id="3.30.70.240:FF:000001">
    <property type="entry name" value="Elongation factor G"/>
    <property type="match status" value="1"/>
</dbReference>
<evidence type="ECO:0000313" key="7">
    <source>
        <dbReference type="Proteomes" id="UP000215559"/>
    </source>
</evidence>
<dbReference type="InterPro" id="IPR000640">
    <property type="entry name" value="EFG_V-like"/>
</dbReference>
<dbReference type="EMBL" id="NOZP01000100">
    <property type="protein sequence ID" value="OYD15466.1"/>
    <property type="molecule type" value="Genomic_DNA"/>
</dbReference>
<dbReference type="PANTHER" id="PTHR43261:SF1">
    <property type="entry name" value="RIBOSOME-RELEASING FACTOR 2, MITOCHONDRIAL"/>
    <property type="match status" value="1"/>
</dbReference>
<feature type="domain" description="Elongation factor EFG" evidence="5">
    <location>
        <begin position="1"/>
        <end position="67"/>
    </location>
</feature>
<dbReference type="SUPFAM" id="SSF54980">
    <property type="entry name" value="EF-G C-terminal domain-like"/>
    <property type="match status" value="1"/>
</dbReference>
<keyword evidence="4" id="KW-0342">GTP-binding</keyword>
<feature type="non-terminal residue" evidence="6">
    <location>
        <position position="1"/>
    </location>
</feature>
<dbReference type="GO" id="GO:0003924">
    <property type="term" value="F:GTPase activity"/>
    <property type="evidence" value="ECO:0007669"/>
    <property type="project" value="TreeGrafter"/>
</dbReference>
<evidence type="ECO:0000256" key="3">
    <source>
        <dbReference type="ARBA" id="ARBA00022917"/>
    </source>
</evidence>
<keyword evidence="3" id="KW-0648">Protein biosynthesis</keyword>
<dbReference type="Gene3D" id="3.30.70.240">
    <property type="match status" value="1"/>
</dbReference>
<comment type="caution">
    <text evidence="6">The sequence shown here is derived from an EMBL/GenBank/DDBJ whole genome shotgun (WGS) entry which is preliminary data.</text>
</comment>
<sequence length="75" mass="8785">LADITARNGKVMHMEPLKNYQIITAEVPLAKTFGYTTSLRSLTQGRATHSMQFKQFRPVDQETRQRLYPLFETRR</sequence>
<evidence type="ECO:0000259" key="5">
    <source>
        <dbReference type="SMART" id="SM00838"/>
    </source>
</evidence>
<dbReference type="SMART" id="SM00838">
    <property type="entry name" value="EFG_C"/>
    <property type="match status" value="1"/>
</dbReference>
<evidence type="ECO:0000313" key="6">
    <source>
        <dbReference type="EMBL" id="OYD15466.1"/>
    </source>
</evidence>
<dbReference type="GO" id="GO:0003746">
    <property type="term" value="F:translation elongation factor activity"/>
    <property type="evidence" value="ECO:0007669"/>
    <property type="project" value="UniProtKB-KW"/>
</dbReference>
<protein>
    <recommendedName>
        <fullName evidence="5">Elongation factor EFG domain-containing protein</fullName>
    </recommendedName>
</protein>
<name>A0A235BTC5_UNCW3</name>
<organism evidence="6 7">
    <name type="scientific">candidate division WOR-3 bacterium JGI_Cruoil_03_51_56</name>
    <dbReference type="NCBI Taxonomy" id="1973747"/>
    <lineage>
        <taxon>Bacteria</taxon>
        <taxon>Bacteria division WOR-3</taxon>
    </lineage>
</organism>
<dbReference type="Pfam" id="PF00679">
    <property type="entry name" value="EFG_C"/>
    <property type="match status" value="1"/>
</dbReference>
<dbReference type="AlphaFoldDB" id="A0A235BTC5"/>
<dbReference type="CDD" id="cd03713">
    <property type="entry name" value="EFG_mtEFG_C"/>
    <property type="match status" value="1"/>
</dbReference>
<dbReference type="GO" id="GO:0032790">
    <property type="term" value="P:ribosome disassembly"/>
    <property type="evidence" value="ECO:0007669"/>
    <property type="project" value="TreeGrafter"/>
</dbReference>
<proteinExistence type="predicted"/>
<dbReference type="InterPro" id="IPR035647">
    <property type="entry name" value="EFG_III/V"/>
</dbReference>
<accession>A0A235BTC5</accession>
<evidence type="ECO:0000256" key="2">
    <source>
        <dbReference type="ARBA" id="ARBA00022768"/>
    </source>
</evidence>
<keyword evidence="2" id="KW-0251">Elongation factor</keyword>
<dbReference type="InterPro" id="IPR035649">
    <property type="entry name" value="EFG_V"/>
</dbReference>
<evidence type="ECO:0000256" key="4">
    <source>
        <dbReference type="ARBA" id="ARBA00023134"/>
    </source>
</evidence>
<dbReference type="Proteomes" id="UP000215559">
    <property type="component" value="Unassembled WGS sequence"/>
</dbReference>
<dbReference type="GO" id="GO:0005525">
    <property type="term" value="F:GTP binding"/>
    <property type="evidence" value="ECO:0007669"/>
    <property type="project" value="UniProtKB-KW"/>
</dbReference>
<reference evidence="6 7" key="1">
    <citation type="submission" date="2017-07" db="EMBL/GenBank/DDBJ databases">
        <title>Recovery of genomes from metagenomes via a dereplication, aggregation, and scoring strategy.</title>
        <authorList>
            <person name="Sieber C.M."/>
            <person name="Probst A.J."/>
            <person name="Sharrar A."/>
            <person name="Thomas B.C."/>
            <person name="Hess M."/>
            <person name="Tringe S.G."/>
            <person name="Banfield J.F."/>
        </authorList>
    </citation>
    <scope>NUCLEOTIDE SEQUENCE [LARGE SCALE GENOMIC DNA]</scope>
    <source>
        <strain evidence="6">JGI_Cruoil_03_51_56</strain>
    </source>
</reference>
<evidence type="ECO:0000256" key="1">
    <source>
        <dbReference type="ARBA" id="ARBA00022741"/>
    </source>
</evidence>
<keyword evidence="1" id="KW-0547">Nucleotide-binding</keyword>
<gene>
    <name evidence="6" type="ORF">CH330_05630</name>
</gene>